<keyword evidence="4" id="KW-1185">Reference proteome</keyword>
<feature type="region of interest" description="Disordered" evidence="1">
    <location>
        <begin position="28"/>
        <end position="48"/>
    </location>
</feature>
<accession>A0ABR1QUF3</accession>
<gene>
    <name evidence="3" type="ORF">PG986_000414</name>
</gene>
<proteinExistence type="predicted"/>
<sequence length="396" mass="42138">MDSKRAFLLLLAAAASAVPTALPGRPGRLGQLAASNDPTPESIAPTSTGAGRRVIMSRASRLLEKRDYYTCYQISPSPVIPEDCKQVVERVQCHGGDLNLLSGTCLVWMEGTCKARFCAGDMVTYPEGLDQTFLWVGEQLDHLFQYCVVNGQDGLKGDCEDLNGLIHFSTPHSSQHQASSLAFSNDLRNDKVIGNSACLAMGSPIAGGGVAVTTSIMPNPRASAVTLSTSSNKGGIVAAGLDDTALRELYASVPRSEHSSIKVIPPSLMLRPATSTLGTLRQGLSGTLPYIANRSTVIDNYEVDGGYCWDAQYGSCRIFLCAEASDTWLVAPSYLASLMDSIVDKCIPNGTSLTQSGHWRWNTTDGGAQGGTCMLRCSEEGGTRRVGLRAKMDGSL</sequence>
<dbReference type="Proteomes" id="UP001391051">
    <property type="component" value="Unassembled WGS sequence"/>
</dbReference>
<dbReference type="RefSeq" id="XP_066705529.1">
    <property type="nucleotide sequence ID" value="XM_066836636.1"/>
</dbReference>
<evidence type="ECO:0000256" key="2">
    <source>
        <dbReference type="SAM" id="SignalP"/>
    </source>
</evidence>
<feature type="signal peptide" evidence="2">
    <location>
        <begin position="1"/>
        <end position="17"/>
    </location>
</feature>
<comment type="caution">
    <text evidence="3">The sequence shown here is derived from an EMBL/GenBank/DDBJ whole genome shotgun (WGS) entry which is preliminary data.</text>
</comment>
<name>A0ABR1QUF3_9PEZI</name>
<protein>
    <submittedName>
        <fullName evidence="3">Uncharacterized protein</fullName>
    </submittedName>
</protein>
<reference evidence="3 4" key="1">
    <citation type="submission" date="2023-01" db="EMBL/GenBank/DDBJ databases">
        <title>Analysis of 21 Apiospora genomes using comparative genomics revels a genus with tremendous synthesis potential of carbohydrate active enzymes and secondary metabolites.</title>
        <authorList>
            <person name="Sorensen T."/>
        </authorList>
    </citation>
    <scope>NUCLEOTIDE SEQUENCE [LARGE SCALE GENOMIC DNA]</scope>
    <source>
        <strain evidence="3 4">CBS 24483</strain>
    </source>
</reference>
<feature type="chain" id="PRO_5047521780" evidence="2">
    <location>
        <begin position="18"/>
        <end position="396"/>
    </location>
</feature>
<evidence type="ECO:0000313" key="3">
    <source>
        <dbReference type="EMBL" id="KAK7966137.1"/>
    </source>
</evidence>
<dbReference type="EMBL" id="JAQQWE010000001">
    <property type="protein sequence ID" value="KAK7966137.1"/>
    <property type="molecule type" value="Genomic_DNA"/>
</dbReference>
<feature type="compositionally biased region" description="Polar residues" evidence="1">
    <location>
        <begin position="33"/>
        <end position="48"/>
    </location>
</feature>
<evidence type="ECO:0000256" key="1">
    <source>
        <dbReference type="SAM" id="MobiDB-lite"/>
    </source>
</evidence>
<organism evidence="3 4">
    <name type="scientific">Apiospora aurea</name>
    <dbReference type="NCBI Taxonomy" id="335848"/>
    <lineage>
        <taxon>Eukaryota</taxon>
        <taxon>Fungi</taxon>
        <taxon>Dikarya</taxon>
        <taxon>Ascomycota</taxon>
        <taxon>Pezizomycotina</taxon>
        <taxon>Sordariomycetes</taxon>
        <taxon>Xylariomycetidae</taxon>
        <taxon>Amphisphaeriales</taxon>
        <taxon>Apiosporaceae</taxon>
        <taxon>Apiospora</taxon>
    </lineage>
</organism>
<keyword evidence="2" id="KW-0732">Signal</keyword>
<dbReference type="GeneID" id="92069698"/>
<evidence type="ECO:0000313" key="4">
    <source>
        <dbReference type="Proteomes" id="UP001391051"/>
    </source>
</evidence>